<protein>
    <recommendedName>
        <fullName evidence="3">Transposase-associated domain-containing protein</fullName>
    </recommendedName>
</protein>
<evidence type="ECO:0000256" key="1">
    <source>
        <dbReference type="SAM" id="MobiDB-lite"/>
    </source>
</evidence>
<gene>
    <name evidence="4" type="ORF">CJ030_MR3G005776</name>
</gene>
<feature type="domain" description="Transposase-associated" evidence="3">
    <location>
        <begin position="168"/>
        <end position="223"/>
    </location>
</feature>
<proteinExistence type="predicted"/>
<sequence>MIKLVPLFTDSFADGPPSSFRSLYRWSINHVSPKFHMSTTSAKHPLLLALRLTSATVTSKKTSWMERNSERRFFGCPKYGTKSRLEFVDFIGRRRAELTIIGDVGVCGFVGRRRVGLLLFVVGSVEFIGDVGVCGFCWKAEGRANYYLLLVLWSLLEIGGLLLSLMDKSWMKKKRGTSEYVLGVNEFLGFASKSMGSDERICCPCVKCVNYKRYNISTAHRYILFNCDELIQIRTMHKERLKARNRSSRPTDYVIDKMHRDEFCDWFRNYVILKSGKCGGTRMTDVWNLKEDELIPVQFNGNGQPLGNEGGIFNKFTGCVARVANQIPLDAADWRKVPLSIKEDCWSLMTKRFTIPEPPLGDIVKSWFLKDLGEKWRNYKCSLKQKFFDEAFTPQYVKNNAPTDVNLEQFCKLVDFWYSDAGRHRSHAGKQNRSLQTTVHTAGSKSFARYAHELEKEKQVPINRADLYKAVHMRSDGSPINPDVAEKIRRMEEIGLNDSGSSQTSNEFRVDGSIGWSPSDRYAQVIGPERHGRIRGVGLGPTPSSHPANTNEQRQYQDVANNNHVSPAIHRSSHASRKTSVADNADDAESAGADGAEGGED</sequence>
<comment type="caution">
    <text evidence="4">The sequence shown here is derived from an EMBL/GenBank/DDBJ whole genome shotgun (WGS) entry which is preliminary data.</text>
</comment>
<keyword evidence="2" id="KW-0812">Transmembrane</keyword>
<reference evidence="4 5" key="1">
    <citation type="journal article" date="2019" name="Plant Biotechnol. J.">
        <title>The red bayberry genome and genetic basis of sex determination.</title>
        <authorList>
            <person name="Jia H.M."/>
            <person name="Jia H.J."/>
            <person name="Cai Q.L."/>
            <person name="Wang Y."/>
            <person name="Zhao H.B."/>
            <person name="Yang W.F."/>
            <person name="Wang G.Y."/>
            <person name="Li Y.H."/>
            <person name="Zhan D.L."/>
            <person name="Shen Y.T."/>
            <person name="Niu Q.F."/>
            <person name="Chang L."/>
            <person name="Qiu J."/>
            <person name="Zhao L."/>
            <person name="Xie H.B."/>
            <person name="Fu W.Y."/>
            <person name="Jin J."/>
            <person name="Li X.W."/>
            <person name="Jiao Y."/>
            <person name="Zhou C.C."/>
            <person name="Tu T."/>
            <person name="Chai C.Y."/>
            <person name="Gao J.L."/>
            <person name="Fan L.J."/>
            <person name="van de Weg E."/>
            <person name="Wang J.Y."/>
            <person name="Gao Z.S."/>
        </authorList>
    </citation>
    <scope>NUCLEOTIDE SEQUENCE [LARGE SCALE GENOMIC DNA]</scope>
    <source>
        <tissue evidence="4">Leaves</tissue>
    </source>
</reference>
<evidence type="ECO:0000313" key="5">
    <source>
        <dbReference type="Proteomes" id="UP000516437"/>
    </source>
</evidence>
<dbReference type="EMBL" id="RXIC02000021">
    <property type="protein sequence ID" value="KAB1219767.1"/>
    <property type="molecule type" value="Genomic_DNA"/>
</dbReference>
<feature type="region of interest" description="Disordered" evidence="1">
    <location>
        <begin position="494"/>
        <end position="601"/>
    </location>
</feature>
<keyword evidence="5" id="KW-1185">Reference proteome</keyword>
<keyword evidence="2" id="KW-1133">Transmembrane helix</keyword>
<feature type="transmembrane region" description="Helical" evidence="2">
    <location>
        <begin position="117"/>
        <end position="138"/>
    </location>
</feature>
<feature type="compositionally biased region" description="Polar residues" evidence="1">
    <location>
        <begin position="542"/>
        <end position="565"/>
    </location>
</feature>
<dbReference type="Pfam" id="PF13963">
    <property type="entry name" value="Transpos_assoc"/>
    <property type="match status" value="1"/>
</dbReference>
<accession>A0A6A1W6P7</accession>
<evidence type="ECO:0000259" key="3">
    <source>
        <dbReference type="Pfam" id="PF13963"/>
    </source>
</evidence>
<dbReference type="PANTHER" id="PTHR33144:SF46">
    <property type="entry name" value="OS04G0610000 PROTEIN"/>
    <property type="match status" value="1"/>
</dbReference>
<dbReference type="AlphaFoldDB" id="A0A6A1W6P7"/>
<dbReference type="Pfam" id="PF03004">
    <property type="entry name" value="Transposase_24"/>
    <property type="match status" value="1"/>
</dbReference>
<evidence type="ECO:0000256" key="2">
    <source>
        <dbReference type="SAM" id="Phobius"/>
    </source>
</evidence>
<feature type="transmembrane region" description="Helical" evidence="2">
    <location>
        <begin position="144"/>
        <end position="165"/>
    </location>
</feature>
<dbReference type="PANTHER" id="PTHR33144">
    <property type="entry name" value="OS10G0409366 PROTEIN-RELATED"/>
    <property type="match status" value="1"/>
</dbReference>
<name>A0A6A1W6P7_9ROSI</name>
<dbReference type="Proteomes" id="UP000516437">
    <property type="component" value="Chromosome 3"/>
</dbReference>
<evidence type="ECO:0000313" key="4">
    <source>
        <dbReference type="EMBL" id="KAB1219767.1"/>
    </source>
</evidence>
<feature type="compositionally biased region" description="Polar residues" evidence="1">
    <location>
        <begin position="498"/>
        <end position="507"/>
    </location>
</feature>
<organism evidence="4 5">
    <name type="scientific">Morella rubra</name>
    <name type="common">Chinese bayberry</name>
    <dbReference type="NCBI Taxonomy" id="262757"/>
    <lineage>
        <taxon>Eukaryota</taxon>
        <taxon>Viridiplantae</taxon>
        <taxon>Streptophyta</taxon>
        <taxon>Embryophyta</taxon>
        <taxon>Tracheophyta</taxon>
        <taxon>Spermatophyta</taxon>
        <taxon>Magnoliopsida</taxon>
        <taxon>eudicotyledons</taxon>
        <taxon>Gunneridae</taxon>
        <taxon>Pentapetalae</taxon>
        <taxon>rosids</taxon>
        <taxon>fabids</taxon>
        <taxon>Fagales</taxon>
        <taxon>Myricaceae</taxon>
        <taxon>Morella</taxon>
    </lineage>
</organism>
<keyword evidence="2" id="KW-0472">Membrane</keyword>
<dbReference type="InterPro" id="IPR004252">
    <property type="entry name" value="Probable_transposase_24"/>
</dbReference>
<dbReference type="OrthoDB" id="2011374at2759"/>
<dbReference type="InterPro" id="IPR029480">
    <property type="entry name" value="Transpos_assoc"/>
</dbReference>